<evidence type="ECO:0000313" key="2">
    <source>
        <dbReference type="Proteomes" id="UP001054837"/>
    </source>
</evidence>
<protein>
    <submittedName>
        <fullName evidence="1">Uncharacterized protein</fullName>
    </submittedName>
</protein>
<organism evidence="1 2">
    <name type="scientific">Caerostris darwini</name>
    <dbReference type="NCBI Taxonomy" id="1538125"/>
    <lineage>
        <taxon>Eukaryota</taxon>
        <taxon>Metazoa</taxon>
        <taxon>Ecdysozoa</taxon>
        <taxon>Arthropoda</taxon>
        <taxon>Chelicerata</taxon>
        <taxon>Arachnida</taxon>
        <taxon>Araneae</taxon>
        <taxon>Araneomorphae</taxon>
        <taxon>Entelegynae</taxon>
        <taxon>Araneoidea</taxon>
        <taxon>Araneidae</taxon>
        <taxon>Caerostris</taxon>
    </lineage>
</organism>
<reference evidence="1 2" key="1">
    <citation type="submission" date="2021-06" db="EMBL/GenBank/DDBJ databases">
        <title>Caerostris darwini draft genome.</title>
        <authorList>
            <person name="Kono N."/>
            <person name="Arakawa K."/>
        </authorList>
    </citation>
    <scope>NUCLEOTIDE SEQUENCE [LARGE SCALE GENOMIC DNA]</scope>
</reference>
<dbReference type="Proteomes" id="UP001054837">
    <property type="component" value="Unassembled WGS sequence"/>
</dbReference>
<comment type="caution">
    <text evidence="1">The sequence shown here is derived from an EMBL/GenBank/DDBJ whole genome shotgun (WGS) entry which is preliminary data.</text>
</comment>
<name>A0AAV4SIA4_9ARAC</name>
<dbReference type="AlphaFoldDB" id="A0AAV4SIA4"/>
<keyword evidence="2" id="KW-1185">Reference proteome</keyword>
<dbReference type="EMBL" id="BPLQ01007949">
    <property type="protein sequence ID" value="GIY33535.1"/>
    <property type="molecule type" value="Genomic_DNA"/>
</dbReference>
<sequence length="85" mass="9624">MSAQDIFARKSENVRQNFLKLGGGEAPSFSVRDSVSRLQVRVANERGEGPPQPRDVRRGVRIQHFRAAVRLRDAGHHLPPRQKDL</sequence>
<evidence type="ECO:0000313" key="1">
    <source>
        <dbReference type="EMBL" id="GIY33535.1"/>
    </source>
</evidence>
<gene>
    <name evidence="1" type="ORF">CDAR_269721</name>
</gene>
<proteinExistence type="predicted"/>
<accession>A0AAV4SIA4</accession>